<proteinExistence type="predicted"/>
<name>A0ABQ5UAU2_9HYPH</name>
<dbReference type="EMBL" id="BSNG01000001">
    <property type="protein sequence ID" value="GLQ09229.1"/>
    <property type="molecule type" value="Genomic_DNA"/>
</dbReference>
<accession>A0ABQ5UAU2</accession>
<evidence type="ECO:0000313" key="1">
    <source>
        <dbReference type="EMBL" id="GLQ09229.1"/>
    </source>
</evidence>
<gene>
    <name evidence="1" type="ORF">GCM10007913_11610</name>
</gene>
<reference evidence="1" key="1">
    <citation type="journal article" date="2014" name="Int. J. Syst. Evol. Microbiol.">
        <title>Complete genome of a new Firmicutes species belonging to the dominant human colonic microbiota ('Ruminococcus bicirculans') reveals two chromosomes and a selective capacity to utilize plant glucans.</title>
        <authorList>
            <consortium name="NISC Comparative Sequencing Program"/>
            <person name="Wegmann U."/>
            <person name="Louis P."/>
            <person name="Goesmann A."/>
            <person name="Henrissat B."/>
            <person name="Duncan S.H."/>
            <person name="Flint H.J."/>
        </authorList>
    </citation>
    <scope>NUCLEOTIDE SEQUENCE</scope>
    <source>
        <strain evidence="1">NBRC 103855</strain>
    </source>
</reference>
<organism evidence="1 2">
    <name type="scientific">Devosia yakushimensis</name>
    <dbReference type="NCBI Taxonomy" id="470028"/>
    <lineage>
        <taxon>Bacteria</taxon>
        <taxon>Pseudomonadati</taxon>
        <taxon>Pseudomonadota</taxon>
        <taxon>Alphaproteobacteria</taxon>
        <taxon>Hyphomicrobiales</taxon>
        <taxon>Devosiaceae</taxon>
        <taxon>Devosia</taxon>
    </lineage>
</organism>
<evidence type="ECO:0000313" key="2">
    <source>
        <dbReference type="Proteomes" id="UP001161406"/>
    </source>
</evidence>
<protein>
    <submittedName>
        <fullName evidence="1">Uncharacterized protein</fullName>
    </submittedName>
</protein>
<comment type="caution">
    <text evidence="1">The sequence shown here is derived from an EMBL/GenBank/DDBJ whole genome shotgun (WGS) entry which is preliminary data.</text>
</comment>
<reference evidence="1" key="2">
    <citation type="submission" date="2023-01" db="EMBL/GenBank/DDBJ databases">
        <title>Draft genome sequence of Devosia yakushimensis strain NBRC 103855.</title>
        <authorList>
            <person name="Sun Q."/>
            <person name="Mori K."/>
        </authorList>
    </citation>
    <scope>NUCLEOTIDE SEQUENCE</scope>
    <source>
        <strain evidence="1">NBRC 103855</strain>
    </source>
</reference>
<dbReference type="Proteomes" id="UP001161406">
    <property type="component" value="Unassembled WGS sequence"/>
</dbReference>
<keyword evidence="2" id="KW-1185">Reference proteome</keyword>
<sequence>MTPIPHDRIGCLIMGCRRTYKREPDEGEGAEVMCGDHYRLGDKALRQLRTKLKRTARRTGWTPRLGRIDAWLWERIKRQANERAMGL</sequence>
<dbReference type="RefSeq" id="WP_284388810.1">
    <property type="nucleotide sequence ID" value="NZ_BSNG01000001.1"/>
</dbReference>